<dbReference type="Pfam" id="PF14088">
    <property type="entry name" value="DUF4268"/>
    <property type="match status" value="1"/>
</dbReference>
<dbReference type="eggNOG" id="COG1479">
    <property type="taxonomic scope" value="Bacteria"/>
</dbReference>
<evidence type="ECO:0000259" key="1">
    <source>
        <dbReference type="Pfam" id="PF14088"/>
    </source>
</evidence>
<dbReference type="PANTHER" id="PTHR37292">
    <property type="entry name" value="VNG6097C"/>
    <property type="match status" value="1"/>
</dbReference>
<dbReference type="RefSeq" id="WP_012057886.1">
    <property type="nucleotide sequence ID" value="NC_009616.1"/>
</dbReference>
<evidence type="ECO:0000313" key="2">
    <source>
        <dbReference type="EMBL" id="ABR31527.1"/>
    </source>
</evidence>
<proteinExistence type="predicted"/>
<dbReference type="InterPro" id="IPR025364">
    <property type="entry name" value="DUF4268"/>
</dbReference>
<dbReference type="KEGG" id="tme:Tmel_1685"/>
<accession>A6LNM6</accession>
<gene>
    <name evidence="2" type="ordered locus">Tmel_1685</name>
</gene>
<dbReference type="STRING" id="391009.Tmel_1685"/>
<dbReference type="eggNOG" id="COG3472">
    <property type="taxonomic scope" value="Bacteria"/>
</dbReference>
<dbReference type="Proteomes" id="UP000001110">
    <property type="component" value="Chromosome"/>
</dbReference>
<dbReference type="HOGENOM" id="CLU_456282_0_0_0"/>
<dbReference type="EMBL" id="CP000716">
    <property type="protein sequence ID" value="ABR31527.1"/>
    <property type="molecule type" value="Genomic_DNA"/>
</dbReference>
<dbReference type="PANTHER" id="PTHR37292:SF2">
    <property type="entry name" value="DUF262 DOMAIN-CONTAINING PROTEIN"/>
    <property type="match status" value="1"/>
</dbReference>
<reference evidence="2 3" key="1">
    <citation type="submission" date="2007-05" db="EMBL/GenBank/DDBJ databases">
        <title>Complete sequence of Thermosipho melanesiensis BI429.</title>
        <authorList>
            <consortium name="US DOE Joint Genome Institute"/>
            <person name="Copeland A."/>
            <person name="Lucas S."/>
            <person name="Lapidus A."/>
            <person name="Barry K."/>
            <person name="Glavina del Rio T."/>
            <person name="Dalin E."/>
            <person name="Tice H."/>
            <person name="Pitluck S."/>
            <person name="Chertkov O."/>
            <person name="Brettin T."/>
            <person name="Bruce D."/>
            <person name="Detter J.C."/>
            <person name="Han C."/>
            <person name="Schmutz J."/>
            <person name="Larimer F."/>
            <person name="Land M."/>
            <person name="Hauser L."/>
            <person name="Kyrpides N."/>
            <person name="Mikhailova N."/>
            <person name="Nelson K."/>
            <person name="Gogarten J.P."/>
            <person name="Noll K."/>
            <person name="Richardson P."/>
        </authorList>
    </citation>
    <scope>NUCLEOTIDE SEQUENCE [LARGE SCALE GENOMIC DNA]</scope>
    <source>
        <strain evidence="3">DSM 12029 / CIP 104789 / BI429</strain>
    </source>
</reference>
<organism evidence="2 3">
    <name type="scientific">Thermosipho melanesiensis (strain DSM 12029 / CIP 104789 / BI429)</name>
    <dbReference type="NCBI Taxonomy" id="391009"/>
    <lineage>
        <taxon>Bacteria</taxon>
        <taxon>Thermotogati</taxon>
        <taxon>Thermotogota</taxon>
        <taxon>Thermotogae</taxon>
        <taxon>Thermotogales</taxon>
        <taxon>Fervidobacteriaceae</taxon>
        <taxon>Thermosipho</taxon>
    </lineage>
</organism>
<evidence type="ECO:0000313" key="3">
    <source>
        <dbReference type="Proteomes" id="UP000001110"/>
    </source>
</evidence>
<feature type="domain" description="DUF4268" evidence="1">
    <location>
        <begin position="448"/>
        <end position="586"/>
    </location>
</feature>
<dbReference type="AlphaFoldDB" id="A6LNM6"/>
<name>A6LNM6_THEM4</name>
<sequence length="598" mass="71428">MKIRDLLENKIFPLNVLNDINTYYKLRYSIINNLFDQEQLKKIDYYLNNLLDYHIITLNLDFSYNEKPDQIIILFERLNKTGIRLSTYDLLNARFYKFIKLREEWENVFNNMSNIKKYASRVDNTNVPYSFIQSLALANHQNIKSKDLIKINEDILNKKNWNKVVDLVENKVLATLNQINRFGIGDIEKWLPYNPLVTLLTAFYLMNKHLDFEKINAWYWSAVFTERYSGSTETYMMKDFREVTYWMNNSKDLPEVVEQFLNQLSNNAFTLFNVKRSGSSKYKGIFNLIFMNNALDFFEPENLAFNLLEDHHIFPKDFLKSKNVEVDYNIILNRTLIFGETNKRISNKSPADYVNEIIYNFISKGLKENEAIEKVINILKTHFIDDEMFEILLKTSNDLSSKKIKENFERFTKKREKLIINKIKELVNFNKLIDLVNVGPKIFDRTKLYKQFWKSLLKKSNAKFDFFSAKNGTIYSDLPKRLWKGIDLVYWITTNNSKVGLYIDFGKGMKELNTKVFDFLYEKKEEFEKILGKNISWRRPEKNKTRSASIYLVIEEGNIYQVEKWDKLQNIMVDKMYELYKLMQKYIPLIEKITKEFN</sequence>
<protein>
    <recommendedName>
        <fullName evidence="1">DUF4268 domain-containing protein</fullName>
    </recommendedName>
</protein>
<reference evidence="2 3" key="2">
    <citation type="journal article" date="2009" name="Proc. Natl. Acad. Sci. U.S.A.">
        <title>On the chimeric nature, thermophilic origin, and phylogenetic placement of the Thermotogales.</title>
        <authorList>
            <person name="Zhaxybayeva O."/>
            <person name="Swithers K.S."/>
            <person name="Lapierre P."/>
            <person name="Fournier G.P."/>
            <person name="Bickhart D.M."/>
            <person name="DeBoy R.T."/>
            <person name="Nelson K.E."/>
            <person name="Nesbo C.L."/>
            <person name="Doolittle W.F."/>
            <person name="Gogarten J.P."/>
            <person name="Noll K.M."/>
        </authorList>
    </citation>
    <scope>NUCLEOTIDE SEQUENCE [LARGE SCALE GENOMIC DNA]</scope>
    <source>
        <strain evidence="3">DSM 12029 / CIP 104789 / BI429</strain>
    </source>
</reference>